<dbReference type="Proteomes" id="UP000323011">
    <property type="component" value="Unassembled WGS sequence"/>
</dbReference>
<proteinExistence type="predicted"/>
<accession>A0A5A8C4D8</accession>
<organism evidence="1 2">
    <name type="scientific">Cafeteria roenbergensis</name>
    <name type="common">Marine flagellate</name>
    <dbReference type="NCBI Taxonomy" id="33653"/>
    <lineage>
        <taxon>Eukaryota</taxon>
        <taxon>Sar</taxon>
        <taxon>Stramenopiles</taxon>
        <taxon>Bigyra</taxon>
        <taxon>Opalozoa</taxon>
        <taxon>Bicosoecida</taxon>
        <taxon>Cafeteriaceae</taxon>
        <taxon>Cafeteria</taxon>
    </lineage>
</organism>
<dbReference type="AlphaFoldDB" id="A0A5A8C4D8"/>
<keyword evidence="2" id="KW-1185">Reference proteome</keyword>
<evidence type="ECO:0000313" key="2">
    <source>
        <dbReference type="Proteomes" id="UP000323011"/>
    </source>
</evidence>
<name>A0A5A8C4D8_CAFRO</name>
<comment type="caution">
    <text evidence="1">The sequence shown here is derived from an EMBL/GenBank/DDBJ whole genome shotgun (WGS) entry which is preliminary data.</text>
</comment>
<protein>
    <submittedName>
        <fullName evidence="1">Uncharacterized protein</fullName>
    </submittedName>
</protein>
<sequence length="283" mass="28072">MADTSLVLGPGLELGSALSARGRLTVVADSLDVDGSWLLARMVAGALARDAGLAALLVFSEPARWEQWAQALRKAGLPTAALERRVAHVEIQEGELPAATARRQLDGVAAGGAGGWGWGGDRPARVLVIVDDVGGAVDSAGRICGAEACAGIARLLRGAGARPAAEVDGARSHADPAVAGVCVRVRSELVPAAQSLGSRVLPAEAAAAAPEGMASHQEGFEAALWAAAGLAVSLGPLPSGSASGVTGIIGAEVRDHAAGPCLGSSLPFVVDEAGVRVGASVTA</sequence>
<evidence type="ECO:0000313" key="1">
    <source>
        <dbReference type="EMBL" id="KAA0147883.1"/>
    </source>
</evidence>
<reference evidence="1 2" key="1">
    <citation type="submission" date="2019-07" db="EMBL/GenBank/DDBJ databases">
        <title>Genomes of Cafeteria roenbergensis.</title>
        <authorList>
            <person name="Fischer M.G."/>
            <person name="Hackl T."/>
            <person name="Roman M."/>
        </authorList>
    </citation>
    <scope>NUCLEOTIDE SEQUENCE [LARGE SCALE GENOMIC DNA]</scope>
    <source>
        <strain evidence="1 2">BVI</strain>
    </source>
</reference>
<gene>
    <name evidence="1" type="ORF">FNF29_07096</name>
</gene>
<dbReference type="EMBL" id="VLTN01000060">
    <property type="protein sequence ID" value="KAA0147883.1"/>
    <property type="molecule type" value="Genomic_DNA"/>
</dbReference>